<dbReference type="EMBL" id="PQWY01000004">
    <property type="protein sequence ID" value="PPK32735.1"/>
    <property type="molecule type" value="Genomic_DNA"/>
</dbReference>
<evidence type="ECO:0000313" key="1">
    <source>
        <dbReference type="EMBL" id="PPK32735.1"/>
    </source>
</evidence>
<comment type="caution">
    <text evidence="1">The sequence shown here is derived from an EMBL/GenBank/DDBJ whole genome shotgun (WGS) entry which is preliminary data.</text>
</comment>
<evidence type="ECO:0000313" key="2">
    <source>
        <dbReference type="Proteomes" id="UP000239239"/>
    </source>
</evidence>
<proteinExistence type="predicted"/>
<dbReference type="AlphaFoldDB" id="A0A2S6F5N3"/>
<gene>
    <name evidence="1" type="ORF">C3928_02580</name>
</gene>
<protein>
    <submittedName>
        <fullName evidence="1">Uncharacterized protein</fullName>
    </submittedName>
</protein>
<dbReference type="Proteomes" id="UP000239239">
    <property type="component" value="Unassembled WGS sequence"/>
</dbReference>
<name>A0A2S6F5N3_LEGPN</name>
<reference evidence="1 2" key="1">
    <citation type="submission" date="2018-02" db="EMBL/GenBank/DDBJ databases">
        <title>Draft genome sequences of four Legionella pneumophila clinical strains isolated in Ontario.</title>
        <authorList>
            <person name="Fortuna A."/>
            <person name="Ramnarine R."/>
            <person name="Li A."/>
            <person name="Frantz C."/>
            <person name="Mallo G."/>
        </authorList>
    </citation>
    <scope>NUCLEOTIDE SEQUENCE [LARGE SCALE GENOMIC DNA]</scope>
    <source>
        <strain evidence="1 2">LG61</strain>
    </source>
</reference>
<organism evidence="1 2">
    <name type="scientific">Legionella pneumophila</name>
    <dbReference type="NCBI Taxonomy" id="446"/>
    <lineage>
        <taxon>Bacteria</taxon>
        <taxon>Pseudomonadati</taxon>
        <taxon>Pseudomonadota</taxon>
        <taxon>Gammaproteobacteria</taxon>
        <taxon>Legionellales</taxon>
        <taxon>Legionellaceae</taxon>
        <taxon>Legionella</taxon>
    </lineage>
</organism>
<dbReference type="OrthoDB" id="5638127at2"/>
<accession>A0A2S6F5N3</accession>
<sequence>MMRNRDFNMKSLIKNLLFIVVLSINSPALYAANGNTRVIQWAQQTLMDTLSVSYTSKPQDFATVRKNYSLNAWSGITGFLGGNMKDIREKQLTLHPVLLSDTQILSTGLYSGMSYWIIRQSVAIDELNIKLTFTLTILGRSAAAGSPYIIQSLSIFLNAL</sequence>